<organism evidence="7 8">
    <name type="scientific">Apiospora marii</name>
    <dbReference type="NCBI Taxonomy" id="335849"/>
    <lineage>
        <taxon>Eukaryota</taxon>
        <taxon>Fungi</taxon>
        <taxon>Dikarya</taxon>
        <taxon>Ascomycota</taxon>
        <taxon>Pezizomycotina</taxon>
        <taxon>Sordariomycetes</taxon>
        <taxon>Xylariomycetidae</taxon>
        <taxon>Amphisphaeriales</taxon>
        <taxon>Apiosporaceae</taxon>
        <taxon>Apiospora</taxon>
    </lineage>
</organism>
<feature type="transmembrane region" description="Helical" evidence="6">
    <location>
        <begin position="96"/>
        <end position="120"/>
    </location>
</feature>
<feature type="transmembrane region" description="Helical" evidence="6">
    <location>
        <begin position="141"/>
        <end position="162"/>
    </location>
</feature>
<gene>
    <name evidence="7" type="ORF">PG991_008472</name>
</gene>
<keyword evidence="4 6" id="KW-0472">Membrane</keyword>
<comment type="subcellular location">
    <subcellularLocation>
        <location evidence="1">Membrane</location>
        <topology evidence="1">Multi-pass membrane protein</topology>
    </subcellularLocation>
</comment>
<dbReference type="Proteomes" id="UP001396898">
    <property type="component" value="Unassembled WGS sequence"/>
</dbReference>
<evidence type="ECO:0000256" key="5">
    <source>
        <dbReference type="SAM" id="MobiDB-lite"/>
    </source>
</evidence>
<dbReference type="Pfam" id="PF04479">
    <property type="entry name" value="RTA1"/>
    <property type="match status" value="1"/>
</dbReference>
<feature type="region of interest" description="Disordered" evidence="5">
    <location>
        <begin position="294"/>
        <end position="331"/>
    </location>
</feature>
<dbReference type="PANTHER" id="PTHR31465:SF11">
    <property type="entry name" value="DOMAIN PROTEIN, PUTATIVE (AFU_ORTHOLOGUE AFUA_3G10770)-RELATED"/>
    <property type="match status" value="1"/>
</dbReference>
<feature type="transmembrane region" description="Helical" evidence="6">
    <location>
        <begin position="265"/>
        <end position="283"/>
    </location>
</feature>
<protein>
    <submittedName>
        <fullName evidence="7">Rta1 domain protein</fullName>
    </submittedName>
</protein>
<proteinExistence type="predicted"/>
<feature type="transmembrane region" description="Helical" evidence="6">
    <location>
        <begin position="225"/>
        <end position="245"/>
    </location>
</feature>
<evidence type="ECO:0000256" key="3">
    <source>
        <dbReference type="ARBA" id="ARBA00022989"/>
    </source>
</evidence>
<keyword evidence="3 6" id="KW-1133">Transmembrane helix</keyword>
<keyword evidence="2 6" id="KW-0812">Transmembrane</keyword>
<evidence type="ECO:0000256" key="6">
    <source>
        <dbReference type="SAM" id="Phobius"/>
    </source>
</evidence>
<sequence>MTSKAEFLASLPEQIRNPNNCWVDKLPGVPYSAGYRPSLAAGVTFIIIFFSVYAYHVAMSITRKRWASIALAYGAFAELIGWAGRTWAAQCPYSQHAYVMQTVTLTIAPIFFTAALYMLLGQLIQIFGPESSMLSARLYTIVFLSFAFVAMIIQAVGGAMAASASRRGRSPTAGANTMIAGIIFQLATMAVFTGLTADFLRRISSAASSLRSIGGVGGDGLPKKYHAVFTALCTALACIMARNIFRAVELADGWRGPLMMQEGYFLAFDGFLMVAAVWIFIIFDPARIVDENADLLPPPSSSQQQQQLHKGSLEVEEVERGSSEGRGYSAH</sequence>
<evidence type="ECO:0000313" key="8">
    <source>
        <dbReference type="Proteomes" id="UP001396898"/>
    </source>
</evidence>
<feature type="transmembrane region" description="Helical" evidence="6">
    <location>
        <begin position="66"/>
        <end position="84"/>
    </location>
</feature>
<dbReference type="EMBL" id="JAQQWI010000012">
    <property type="protein sequence ID" value="KAK8015584.1"/>
    <property type="molecule type" value="Genomic_DNA"/>
</dbReference>
<evidence type="ECO:0000256" key="1">
    <source>
        <dbReference type="ARBA" id="ARBA00004141"/>
    </source>
</evidence>
<feature type="transmembrane region" description="Helical" evidence="6">
    <location>
        <begin position="35"/>
        <end position="54"/>
    </location>
</feature>
<accession>A0ABR1RKT4</accession>
<dbReference type="PANTHER" id="PTHR31465">
    <property type="entry name" value="PROTEIN RTA1-RELATED"/>
    <property type="match status" value="1"/>
</dbReference>
<feature type="transmembrane region" description="Helical" evidence="6">
    <location>
        <begin position="182"/>
        <end position="204"/>
    </location>
</feature>
<evidence type="ECO:0000256" key="2">
    <source>
        <dbReference type="ARBA" id="ARBA00022692"/>
    </source>
</evidence>
<reference evidence="7 8" key="1">
    <citation type="submission" date="2023-01" db="EMBL/GenBank/DDBJ databases">
        <title>Analysis of 21 Apiospora genomes using comparative genomics revels a genus with tremendous synthesis potential of carbohydrate active enzymes and secondary metabolites.</title>
        <authorList>
            <person name="Sorensen T."/>
        </authorList>
    </citation>
    <scope>NUCLEOTIDE SEQUENCE [LARGE SCALE GENOMIC DNA]</scope>
    <source>
        <strain evidence="7 8">CBS 20057</strain>
    </source>
</reference>
<evidence type="ECO:0000313" key="7">
    <source>
        <dbReference type="EMBL" id="KAK8015584.1"/>
    </source>
</evidence>
<comment type="caution">
    <text evidence="7">The sequence shown here is derived from an EMBL/GenBank/DDBJ whole genome shotgun (WGS) entry which is preliminary data.</text>
</comment>
<keyword evidence="8" id="KW-1185">Reference proteome</keyword>
<name>A0ABR1RKT4_9PEZI</name>
<evidence type="ECO:0000256" key="4">
    <source>
        <dbReference type="ARBA" id="ARBA00023136"/>
    </source>
</evidence>
<dbReference type="InterPro" id="IPR007568">
    <property type="entry name" value="RTA1"/>
</dbReference>